<organism evidence="1 2">
    <name type="scientific">Sphingomonas abietis</name>
    <dbReference type="NCBI Taxonomy" id="3012344"/>
    <lineage>
        <taxon>Bacteria</taxon>
        <taxon>Pseudomonadati</taxon>
        <taxon>Pseudomonadota</taxon>
        <taxon>Alphaproteobacteria</taxon>
        <taxon>Sphingomonadales</taxon>
        <taxon>Sphingomonadaceae</taxon>
        <taxon>Sphingomonas</taxon>
    </lineage>
</organism>
<keyword evidence="2" id="KW-1185">Reference proteome</keyword>
<sequence>MSVYPSANIEPLVSREQVGEAIRKALALYVGRGRRYSVKELSNGTGIKDRVIECALCAPTSEHYRPLPLEALTTLELFLGPDFTAARLSLAGQGAFLLPNAGAIDPHALAADNADDNATVTRAALDGEFDADEILILPEVGTRMMTRGAILASLRQ</sequence>
<evidence type="ECO:0000313" key="1">
    <source>
        <dbReference type="EMBL" id="WBO23966.1"/>
    </source>
</evidence>
<evidence type="ECO:0000313" key="2">
    <source>
        <dbReference type="Proteomes" id="UP001210865"/>
    </source>
</evidence>
<proteinExistence type="predicted"/>
<protein>
    <submittedName>
        <fullName evidence="1">Uncharacterized protein</fullName>
    </submittedName>
</protein>
<dbReference type="RefSeq" id="WP_270078595.1">
    <property type="nucleotide sequence ID" value="NZ_CP115174.1"/>
</dbReference>
<name>A0ABY7NR01_9SPHN</name>
<accession>A0ABY7NR01</accession>
<gene>
    <name evidence="1" type="ORF">PBT88_07605</name>
</gene>
<dbReference type="Proteomes" id="UP001210865">
    <property type="component" value="Chromosome"/>
</dbReference>
<reference evidence="1 2" key="1">
    <citation type="submission" date="2022-12" db="EMBL/GenBank/DDBJ databases">
        <title>Sphingomonas abieness sp. nov., an endophytic bacterium isolated from Abies koreana.</title>
        <authorList>
            <person name="Jiang L."/>
            <person name="Lee J."/>
        </authorList>
    </citation>
    <scope>NUCLEOTIDE SEQUENCE [LARGE SCALE GENOMIC DNA]</scope>
    <source>
        <strain evidence="2">PAMB 00755</strain>
    </source>
</reference>
<dbReference type="EMBL" id="CP115174">
    <property type="protein sequence ID" value="WBO23966.1"/>
    <property type="molecule type" value="Genomic_DNA"/>
</dbReference>